<dbReference type="RefSeq" id="WP_064122046.1">
    <property type="nucleotide sequence ID" value="NZ_CP015243.1"/>
</dbReference>
<dbReference type="Proteomes" id="UP000077875">
    <property type="component" value="Chromosome"/>
</dbReference>
<evidence type="ECO:0008006" key="5">
    <source>
        <dbReference type="Google" id="ProtNLM"/>
    </source>
</evidence>
<dbReference type="Gene3D" id="3.40.50.150">
    <property type="entry name" value="Vaccinia Virus protein VP39"/>
    <property type="match status" value="1"/>
</dbReference>
<feature type="domain" description="Methyltransferase regulatory" evidence="1">
    <location>
        <begin position="218"/>
        <end position="299"/>
    </location>
</feature>
<evidence type="ECO:0000313" key="4">
    <source>
        <dbReference type="Proteomes" id="UP000077875"/>
    </source>
</evidence>
<dbReference type="Pfam" id="PF13847">
    <property type="entry name" value="Methyltransf_31"/>
    <property type="match status" value="1"/>
</dbReference>
<dbReference type="SUPFAM" id="SSF53335">
    <property type="entry name" value="S-adenosyl-L-methionine-dependent methyltransferases"/>
    <property type="match status" value="1"/>
</dbReference>
<organism evidence="3 4">
    <name type="scientific">Halotalea alkalilenta</name>
    <dbReference type="NCBI Taxonomy" id="376489"/>
    <lineage>
        <taxon>Bacteria</taxon>
        <taxon>Pseudomonadati</taxon>
        <taxon>Pseudomonadota</taxon>
        <taxon>Gammaproteobacteria</taxon>
        <taxon>Oceanospirillales</taxon>
        <taxon>Halomonadaceae</taxon>
        <taxon>Halotalea</taxon>
    </lineage>
</organism>
<keyword evidence="4" id="KW-1185">Reference proteome</keyword>
<dbReference type="STRING" id="376489.A5892_06090"/>
<dbReference type="InterPro" id="IPR018773">
    <property type="entry name" value="MeTrfase_reg_dom_prd"/>
</dbReference>
<evidence type="ECO:0000313" key="3">
    <source>
        <dbReference type="EMBL" id="ANF57088.1"/>
    </source>
</evidence>
<reference evidence="3 4" key="1">
    <citation type="submission" date="2016-04" db="EMBL/GenBank/DDBJ databases">
        <title>Complete Genome Sequence of Halotalea alkalilenta IHB B 13600.</title>
        <authorList>
            <person name="Swarnkar M.K."/>
            <person name="Sharma A."/>
            <person name="Kaushal K."/>
            <person name="Soni R."/>
            <person name="Rana S."/>
            <person name="Singh A.K."/>
            <person name="Gulati A."/>
        </authorList>
    </citation>
    <scope>NUCLEOTIDE SEQUENCE [LARGE SCALE GENOMIC DNA]</scope>
    <source>
        <strain evidence="3 4">IHB B 13600</strain>
    </source>
</reference>
<evidence type="ECO:0000259" key="1">
    <source>
        <dbReference type="Pfam" id="PF10119"/>
    </source>
</evidence>
<dbReference type="CDD" id="cd02440">
    <property type="entry name" value="AdoMet_MTases"/>
    <property type="match status" value="1"/>
</dbReference>
<accession>A0A172YCX0</accession>
<sequence length="495" mass="54209">MTPTDAYLTSIRYPHHYQRETSAAWLCFGVEALGYQPPDTARGYRWCELGCGQGYTAALNAAADPRGEFHAVDLNAEHVEAGRALAREAGLDNLHFHQGDFGVWSDDGHSLGEGFDFIIVHGVYSWISPAQAERLERLAARWLAPGGLLYLHYMSQPGMAAQAATQRLIATLAARHHDPRLGLEQGLATLARLREAGAGFFIAHPEAARGLDAALEDDRDYLAHELLGGHWRAMHVGEVMTRMAALGCDYLGSATLQENIDACSLPAGCLAALDGIDDLIARETLKDIARNQSYRRDIYQKRRRALTPAEHRDALLRQCVARLPSAPRSGPIRFSTPIGEVDGDDTLLLPIVQELEAMPAMSFAELARQPVLRGRIQQLSPALQMLTWAGALHPAVASADATPSRRLNAILTRRRLAGDRFSHLACAGIGAGVGFDLEEALLFDTARTIPDTDGHRLHRAANERARSLGIPAIAPPRWQRLVNETLPSWRRLGVL</sequence>
<evidence type="ECO:0000259" key="2">
    <source>
        <dbReference type="Pfam" id="PF13847"/>
    </source>
</evidence>
<feature type="domain" description="Methyltransferase" evidence="2">
    <location>
        <begin position="43"/>
        <end position="164"/>
    </location>
</feature>
<dbReference type="KEGG" id="haa:A5892_06090"/>
<protein>
    <recommendedName>
        <fullName evidence="5">Methyltransferase domain-containing protein</fullName>
    </recommendedName>
</protein>
<dbReference type="Pfam" id="PF10119">
    <property type="entry name" value="MethyTransf_Reg"/>
    <property type="match status" value="1"/>
</dbReference>
<gene>
    <name evidence="3" type="ORF">A5892_06090</name>
</gene>
<dbReference type="AlphaFoldDB" id="A0A172YCX0"/>
<proteinExistence type="predicted"/>
<dbReference type="InterPro" id="IPR029063">
    <property type="entry name" value="SAM-dependent_MTases_sf"/>
</dbReference>
<name>A0A172YCX0_9GAMM</name>
<dbReference type="EMBL" id="CP015243">
    <property type="protein sequence ID" value="ANF57088.1"/>
    <property type="molecule type" value="Genomic_DNA"/>
</dbReference>
<dbReference type="InterPro" id="IPR025714">
    <property type="entry name" value="Methyltranfer_dom"/>
</dbReference>